<comment type="subcellular location">
    <subcellularLocation>
        <location evidence="1">Membrane</location>
        <topology evidence="1">Multi-pass membrane protein</topology>
    </subcellularLocation>
</comment>
<evidence type="ECO:0000256" key="3">
    <source>
        <dbReference type="ARBA" id="ARBA00022989"/>
    </source>
</evidence>
<sequence>MATVEQKEHALWIKVAITYGYVVLWIALSAAVIMYNKWVLAFYGFPYPVALTMWHMFFCAALAWVIIRLGYVEPVKMNLDTYLRTIVPIGFLYAGTLWLGNAAYIYLSVSFIQMLKATMPVAVFTVGCAFGTEHYTGSRLVNMLVITLGVAIASYGELNFVLIGVILQMASVATESTRLTLVQILLQRRGIKLNPITTLYLIAPCCFAFLCIPFVFLELPKIMNDPNVKIDPLIFLSNAGAAFGLNMAVFLLIGKTSALTMNIAGVVKDWILIFLSYLIYQAPVTALNLEGYGLAFLAVCWYNYQKLMSMQTSKPAAGAVGSEAGGRDEESKRLLDGGAGSSGSAAGGPLSPTQRASSGTQLQQHRAS</sequence>
<proteinExistence type="predicted"/>
<dbReference type="Proteomes" id="UP000239649">
    <property type="component" value="Unassembled WGS sequence"/>
</dbReference>
<keyword evidence="9" id="KW-1185">Reference proteome</keyword>
<feature type="transmembrane region" description="Helical" evidence="6">
    <location>
        <begin position="81"/>
        <end position="99"/>
    </location>
</feature>
<evidence type="ECO:0000313" key="8">
    <source>
        <dbReference type="EMBL" id="PSC73693.1"/>
    </source>
</evidence>
<evidence type="ECO:0000256" key="6">
    <source>
        <dbReference type="SAM" id="Phobius"/>
    </source>
</evidence>
<evidence type="ECO:0000256" key="4">
    <source>
        <dbReference type="ARBA" id="ARBA00023136"/>
    </source>
</evidence>
<comment type="caution">
    <text evidence="8">The sequence shown here is derived from an EMBL/GenBank/DDBJ whole genome shotgun (WGS) entry which is preliminary data.</text>
</comment>
<accession>A0A2P6VHX0</accession>
<keyword evidence="4 6" id="KW-0472">Membrane</keyword>
<dbReference type="OrthoDB" id="6418713at2759"/>
<feature type="compositionally biased region" description="Polar residues" evidence="5">
    <location>
        <begin position="351"/>
        <end position="368"/>
    </location>
</feature>
<evidence type="ECO:0000256" key="5">
    <source>
        <dbReference type="SAM" id="MobiDB-lite"/>
    </source>
</evidence>
<evidence type="ECO:0000256" key="1">
    <source>
        <dbReference type="ARBA" id="ARBA00004141"/>
    </source>
</evidence>
<feature type="transmembrane region" description="Helical" evidence="6">
    <location>
        <begin position="12"/>
        <end position="35"/>
    </location>
</feature>
<evidence type="ECO:0000259" key="7">
    <source>
        <dbReference type="Pfam" id="PF03151"/>
    </source>
</evidence>
<dbReference type="EMBL" id="LHPF02000006">
    <property type="protein sequence ID" value="PSC73693.1"/>
    <property type="molecule type" value="Genomic_DNA"/>
</dbReference>
<evidence type="ECO:0000256" key="2">
    <source>
        <dbReference type="ARBA" id="ARBA00022692"/>
    </source>
</evidence>
<feature type="transmembrane region" description="Helical" evidence="6">
    <location>
        <begin position="140"/>
        <end position="156"/>
    </location>
</feature>
<organism evidence="8 9">
    <name type="scientific">Micractinium conductrix</name>
    <dbReference type="NCBI Taxonomy" id="554055"/>
    <lineage>
        <taxon>Eukaryota</taxon>
        <taxon>Viridiplantae</taxon>
        <taxon>Chlorophyta</taxon>
        <taxon>core chlorophytes</taxon>
        <taxon>Trebouxiophyceae</taxon>
        <taxon>Chlorellales</taxon>
        <taxon>Chlorellaceae</taxon>
        <taxon>Chlorella clade</taxon>
        <taxon>Micractinium</taxon>
    </lineage>
</organism>
<feature type="domain" description="Sugar phosphate transporter" evidence="7">
    <location>
        <begin position="21"/>
        <end position="303"/>
    </location>
</feature>
<name>A0A2P6VHX0_9CHLO</name>
<reference evidence="8 9" key="1">
    <citation type="journal article" date="2018" name="Plant J.">
        <title>Genome sequences of Chlorella sorokiniana UTEX 1602 and Micractinium conductrix SAG 241.80: implications to maltose excretion by a green alga.</title>
        <authorList>
            <person name="Arriola M.B."/>
            <person name="Velmurugan N."/>
            <person name="Zhang Y."/>
            <person name="Plunkett M.H."/>
            <person name="Hondzo H."/>
            <person name="Barney B.M."/>
        </authorList>
    </citation>
    <scope>NUCLEOTIDE SEQUENCE [LARGE SCALE GENOMIC DNA]</scope>
    <source>
        <strain evidence="8 9">SAG 241.80</strain>
    </source>
</reference>
<dbReference type="SUPFAM" id="SSF103481">
    <property type="entry name" value="Multidrug resistance efflux transporter EmrE"/>
    <property type="match status" value="1"/>
</dbReference>
<feature type="transmembrane region" description="Helical" evidence="6">
    <location>
        <begin position="233"/>
        <end position="253"/>
    </location>
</feature>
<keyword evidence="3 6" id="KW-1133">Transmembrane helix</keyword>
<dbReference type="GO" id="GO:0016020">
    <property type="term" value="C:membrane"/>
    <property type="evidence" value="ECO:0007669"/>
    <property type="project" value="UniProtKB-SubCell"/>
</dbReference>
<feature type="transmembrane region" description="Helical" evidence="6">
    <location>
        <begin position="198"/>
        <end position="217"/>
    </location>
</feature>
<evidence type="ECO:0000313" key="9">
    <source>
        <dbReference type="Proteomes" id="UP000239649"/>
    </source>
</evidence>
<feature type="transmembrane region" description="Helical" evidence="6">
    <location>
        <begin position="47"/>
        <end position="69"/>
    </location>
</feature>
<dbReference type="PANTHER" id="PTHR11132">
    <property type="entry name" value="SOLUTE CARRIER FAMILY 35"/>
    <property type="match status" value="1"/>
</dbReference>
<feature type="region of interest" description="Disordered" evidence="5">
    <location>
        <begin position="318"/>
        <end position="368"/>
    </location>
</feature>
<feature type="transmembrane region" description="Helical" evidence="6">
    <location>
        <begin position="260"/>
        <end position="280"/>
    </location>
</feature>
<keyword evidence="2 6" id="KW-0812">Transmembrane</keyword>
<dbReference type="AlphaFoldDB" id="A0A2P6VHX0"/>
<dbReference type="InterPro" id="IPR037185">
    <property type="entry name" value="EmrE-like"/>
</dbReference>
<protein>
    <submittedName>
        <fullName evidence="8">Sugar phosphate phosphate translocator</fullName>
    </submittedName>
</protein>
<feature type="compositionally biased region" description="Basic and acidic residues" evidence="5">
    <location>
        <begin position="325"/>
        <end position="335"/>
    </location>
</feature>
<dbReference type="InterPro" id="IPR050186">
    <property type="entry name" value="TPT_transporter"/>
</dbReference>
<dbReference type="InterPro" id="IPR004853">
    <property type="entry name" value="Sugar_P_trans_dom"/>
</dbReference>
<feature type="transmembrane region" description="Helical" evidence="6">
    <location>
        <begin position="286"/>
        <end position="304"/>
    </location>
</feature>
<dbReference type="Pfam" id="PF03151">
    <property type="entry name" value="TPT"/>
    <property type="match status" value="1"/>
</dbReference>
<gene>
    <name evidence="8" type="ORF">C2E20_3131</name>
</gene>